<evidence type="ECO:0000259" key="6">
    <source>
        <dbReference type="PROSITE" id="PS50893"/>
    </source>
</evidence>
<dbReference type="Pfam" id="PF00005">
    <property type="entry name" value="ABC_tran"/>
    <property type="match status" value="1"/>
</dbReference>
<dbReference type="InterPro" id="IPR003439">
    <property type="entry name" value="ABC_transporter-like_ATP-bd"/>
</dbReference>
<dbReference type="GO" id="GO:0022857">
    <property type="term" value="F:transmembrane transporter activity"/>
    <property type="evidence" value="ECO:0007669"/>
    <property type="project" value="TreeGrafter"/>
</dbReference>
<dbReference type="InterPro" id="IPR003593">
    <property type="entry name" value="AAA+_ATPase"/>
</dbReference>
<evidence type="ECO:0000256" key="3">
    <source>
        <dbReference type="ARBA" id="ARBA00022741"/>
    </source>
</evidence>
<keyword evidence="2" id="KW-0472">Membrane</keyword>
<dbReference type="InterPro" id="IPR017871">
    <property type="entry name" value="ABC_transporter-like_CS"/>
</dbReference>
<dbReference type="PANTHER" id="PTHR24220:SF689">
    <property type="entry name" value="LIPOPROTEIN-RELEASING SYSTEM ATP-BINDING PROTEIN LOLD"/>
    <property type="match status" value="1"/>
</dbReference>
<evidence type="ECO:0000256" key="1">
    <source>
        <dbReference type="ARBA" id="ARBA00022448"/>
    </source>
</evidence>
<keyword evidence="4 7" id="KW-0067">ATP-binding</keyword>
<keyword evidence="3" id="KW-0547">Nucleotide-binding</keyword>
<dbReference type="PROSITE" id="PS00211">
    <property type="entry name" value="ABC_TRANSPORTER_1"/>
    <property type="match status" value="1"/>
</dbReference>
<keyword evidence="7" id="KW-0449">Lipoprotein</keyword>
<name>A0A4R3J7R3_9RHOB</name>
<dbReference type="SMART" id="SM00382">
    <property type="entry name" value="AAA"/>
    <property type="match status" value="1"/>
</dbReference>
<dbReference type="RefSeq" id="WP_132245943.1">
    <property type="nucleotide sequence ID" value="NZ_SLZU01000010.1"/>
</dbReference>
<evidence type="ECO:0000256" key="2">
    <source>
        <dbReference type="ARBA" id="ARBA00022519"/>
    </source>
</evidence>
<dbReference type="OrthoDB" id="9786950at2"/>
<comment type="similarity">
    <text evidence="5">Belongs to the ABC transporter superfamily. Macrolide exporter (TC 3.A.1.122) family.</text>
</comment>
<dbReference type="PANTHER" id="PTHR24220">
    <property type="entry name" value="IMPORT ATP-BINDING PROTEIN"/>
    <property type="match status" value="1"/>
</dbReference>
<dbReference type="InterPro" id="IPR015854">
    <property type="entry name" value="ABC_transpr_LolD-like"/>
</dbReference>
<sequence length="232" mass="24741">MNDTTPRDAVLELSGIAKTYNKGKQSEVRVLDGVSLRVAAGEVVALVAPSGAGKSTLLHIAGLLDTPDAGTVRIGGEDMSSRSDRRRTLTRRSEVGFIYQFHHLLPEFSALENIVLPQLANGVPRRDAQARAEDLLTRVGIAPRASHRPAALSGGEQQRVAFCRALANAPKLLLADEPTGNLDPATSDQVFAALMELVRDTGLAAVIATHNPELAARMDRTVRLDNGRLVAG</sequence>
<dbReference type="EMBL" id="SLZU01000010">
    <property type="protein sequence ID" value="TCS61858.1"/>
    <property type="molecule type" value="Genomic_DNA"/>
</dbReference>
<evidence type="ECO:0000313" key="8">
    <source>
        <dbReference type="Proteomes" id="UP000295696"/>
    </source>
</evidence>
<keyword evidence="2" id="KW-1003">Cell membrane</keyword>
<gene>
    <name evidence="7" type="ORF">EDD52_11032</name>
</gene>
<dbReference type="AlphaFoldDB" id="A0A4R3J7R3"/>
<dbReference type="GO" id="GO:0044874">
    <property type="term" value="P:lipoprotein localization to outer membrane"/>
    <property type="evidence" value="ECO:0007669"/>
    <property type="project" value="TreeGrafter"/>
</dbReference>
<dbReference type="GO" id="GO:0005524">
    <property type="term" value="F:ATP binding"/>
    <property type="evidence" value="ECO:0007669"/>
    <property type="project" value="UniProtKB-KW"/>
</dbReference>
<dbReference type="GO" id="GO:0016887">
    <property type="term" value="F:ATP hydrolysis activity"/>
    <property type="evidence" value="ECO:0007669"/>
    <property type="project" value="InterPro"/>
</dbReference>
<dbReference type="PROSITE" id="PS50893">
    <property type="entry name" value="ABC_TRANSPORTER_2"/>
    <property type="match status" value="1"/>
</dbReference>
<dbReference type="InterPro" id="IPR027417">
    <property type="entry name" value="P-loop_NTPase"/>
</dbReference>
<dbReference type="Proteomes" id="UP000295696">
    <property type="component" value="Unassembled WGS sequence"/>
</dbReference>
<evidence type="ECO:0000256" key="4">
    <source>
        <dbReference type="ARBA" id="ARBA00022840"/>
    </source>
</evidence>
<dbReference type="GO" id="GO:0005886">
    <property type="term" value="C:plasma membrane"/>
    <property type="evidence" value="ECO:0007669"/>
    <property type="project" value="TreeGrafter"/>
</dbReference>
<dbReference type="SUPFAM" id="SSF52540">
    <property type="entry name" value="P-loop containing nucleoside triphosphate hydrolases"/>
    <property type="match status" value="1"/>
</dbReference>
<evidence type="ECO:0000313" key="7">
    <source>
        <dbReference type="EMBL" id="TCS61858.1"/>
    </source>
</evidence>
<dbReference type="CDD" id="cd03255">
    <property type="entry name" value="ABC_MJ0796_LolCDE_FtsE"/>
    <property type="match status" value="1"/>
</dbReference>
<proteinExistence type="inferred from homology"/>
<keyword evidence="1" id="KW-0813">Transport</keyword>
<dbReference type="InterPro" id="IPR017911">
    <property type="entry name" value="MacB-like_ATP-bd"/>
</dbReference>
<protein>
    <submittedName>
        <fullName evidence="7">Lipoprotein-releasing system ATP-binding protein</fullName>
    </submittedName>
</protein>
<keyword evidence="8" id="KW-1185">Reference proteome</keyword>
<feature type="domain" description="ABC transporter" evidence="6">
    <location>
        <begin position="11"/>
        <end position="232"/>
    </location>
</feature>
<accession>A0A4R3J7R3</accession>
<dbReference type="GO" id="GO:0089705">
    <property type="term" value="P:protein localization to outer membrane"/>
    <property type="evidence" value="ECO:0007669"/>
    <property type="project" value="TreeGrafter"/>
</dbReference>
<dbReference type="Gene3D" id="3.40.50.300">
    <property type="entry name" value="P-loop containing nucleotide triphosphate hydrolases"/>
    <property type="match status" value="1"/>
</dbReference>
<dbReference type="GO" id="GO:0098796">
    <property type="term" value="C:membrane protein complex"/>
    <property type="evidence" value="ECO:0007669"/>
    <property type="project" value="UniProtKB-ARBA"/>
</dbReference>
<reference evidence="7 8" key="1">
    <citation type="submission" date="2019-03" db="EMBL/GenBank/DDBJ databases">
        <title>Genomic Encyclopedia of Type Strains, Phase IV (KMG-IV): sequencing the most valuable type-strain genomes for metagenomic binning, comparative biology and taxonomic classification.</title>
        <authorList>
            <person name="Goeker M."/>
        </authorList>
    </citation>
    <scope>NUCLEOTIDE SEQUENCE [LARGE SCALE GENOMIC DNA]</scope>
    <source>
        <strain evidence="7 8">DSM 104836</strain>
    </source>
</reference>
<comment type="caution">
    <text evidence="7">The sequence shown here is derived from an EMBL/GenBank/DDBJ whole genome shotgun (WGS) entry which is preliminary data.</text>
</comment>
<dbReference type="FunFam" id="3.40.50.300:FF:000032">
    <property type="entry name" value="Export ABC transporter ATP-binding protein"/>
    <property type="match status" value="1"/>
</dbReference>
<organism evidence="7 8">
    <name type="scientific">Primorskyibacter sedentarius</name>
    <dbReference type="NCBI Taxonomy" id="745311"/>
    <lineage>
        <taxon>Bacteria</taxon>
        <taxon>Pseudomonadati</taxon>
        <taxon>Pseudomonadota</taxon>
        <taxon>Alphaproteobacteria</taxon>
        <taxon>Rhodobacterales</taxon>
        <taxon>Roseobacteraceae</taxon>
        <taxon>Primorskyibacter</taxon>
    </lineage>
</organism>
<evidence type="ECO:0000256" key="5">
    <source>
        <dbReference type="ARBA" id="ARBA00038388"/>
    </source>
</evidence>
<keyword evidence="2" id="KW-0997">Cell inner membrane</keyword>